<dbReference type="InterPro" id="IPR049450">
    <property type="entry name" value="ACOT8-like_C"/>
</dbReference>
<dbReference type="PANTHER" id="PTHR38110">
    <property type="entry name" value="CHROMOSOME 23, WHOLE GENOME SHOTGUN SEQUENCE"/>
    <property type="match status" value="1"/>
</dbReference>
<evidence type="ECO:0000259" key="2">
    <source>
        <dbReference type="Pfam" id="PF20789"/>
    </source>
</evidence>
<evidence type="ECO:0000259" key="1">
    <source>
        <dbReference type="Pfam" id="PF13622"/>
    </source>
</evidence>
<feature type="domain" description="Acyl-CoA thioesterase-like C-terminal" evidence="2">
    <location>
        <begin position="132"/>
        <end position="267"/>
    </location>
</feature>
<dbReference type="RefSeq" id="WP_378611798.1">
    <property type="nucleotide sequence ID" value="NZ_JBHSAX010000007.1"/>
</dbReference>
<comment type="caution">
    <text evidence="3">The sequence shown here is derived from an EMBL/GenBank/DDBJ whole genome shotgun (WGS) entry which is preliminary data.</text>
</comment>
<sequence>MTQLTTPGIAGAFDLTATGDGRHTARVDETWQGWSGPHGGVVAALLVEVALRAAAEPLPVRAVDLRFLGRPATGVLEFAAAATAVGRNTAVVDVRAEQGGVAVAAAAVTLGRTVPSEVATYAGAPAPAVPAPEECAEFRLPPEIVPAGARFEIRPASDVLPLTGSAERELRAWVTLRPEGGGADRFPIDAAALAILADALPPALFAALRAPVAAPTVALSLYLHAEPVAAQPVLVTTVNASTGGGWSVDDTELRARDGRLLATARQTRRVLG</sequence>
<dbReference type="InterPro" id="IPR052389">
    <property type="entry name" value="Sec_Metab_Biosynth-Assoc"/>
</dbReference>
<proteinExistence type="predicted"/>
<dbReference type="InterPro" id="IPR049449">
    <property type="entry name" value="TesB_ACOT8-like_N"/>
</dbReference>
<dbReference type="EMBL" id="JBHSAX010000007">
    <property type="protein sequence ID" value="MFC3962050.1"/>
    <property type="molecule type" value="Genomic_DNA"/>
</dbReference>
<accession>A0ABV8DQS0</accession>
<gene>
    <name evidence="3" type="ORF">ACFO0B_08620</name>
</gene>
<organism evidence="3 4">
    <name type="scientific">Nocardia jiangsuensis</name>
    <dbReference type="NCBI Taxonomy" id="1691563"/>
    <lineage>
        <taxon>Bacteria</taxon>
        <taxon>Bacillati</taxon>
        <taxon>Actinomycetota</taxon>
        <taxon>Actinomycetes</taxon>
        <taxon>Mycobacteriales</taxon>
        <taxon>Nocardiaceae</taxon>
        <taxon>Nocardia</taxon>
    </lineage>
</organism>
<dbReference type="PANTHER" id="PTHR38110:SF1">
    <property type="entry name" value="THIOESTERASE DOMAIN-CONTAINING PROTEIN"/>
    <property type="match status" value="1"/>
</dbReference>
<dbReference type="SUPFAM" id="SSF54637">
    <property type="entry name" value="Thioesterase/thiol ester dehydrase-isomerase"/>
    <property type="match status" value="2"/>
</dbReference>
<evidence type="ECO:0000313" key="4">
    <source>
        <dbReference type="Proteomes" id="UP001595696"/>
    </source>
</evidence>
<dbReference type="Proteomes" id="UP001595696">
    <property type="component" value="Unassembled WGS sequence"/>
</dbReference>
<dbReference type="InterPro" id="IPR029069">
    <property type="entry name" value="HotDog_dom_sf"/>
</dbReference>
<reference evidence="4" key="1">
    <citation type="journal article" date="2019" name="Int. J. Syst. Evol. Microbiol.">
        <title>The Global Catalogue of Microorganisms (GCM) 10K type strain sequencing project: providing services to taxonomists for standard genome sequencing and annotation.</title>
        <authorList>
            <consortium name="The Broad Institute Genomics Platform"/>
            <consortium name="The Broad Institute Genome Sequencing Center for Infectious Disease"/>
            <person name="Wu L."/>
            <person name="Ma J."/>
        </authorList>
    </citation>
    <scope>NUCLEOTIDE SEQUENCE [LARGE SCALE GENOMIC DNA]</scope>
    <source>
        <strain evidence="4">CGMCC 4.7330</strain>
    </source>
</reference>
<name>A0ABV8DQS0_9NOCA</name>
<dbReference type="Gene3D" id="2.40.160.210">
    <property type="entry name" value="Acyl-CoA thioesterase, double hotdog domain"/>
    <property type="match status" value="1"/>
</dbReference>
<evidence type="ECO:0000313" key="3">
    <source>
        <dbReference type="EMBL" id="MFC3962050.1"/>
    </source>
</evidence>
<dbReference type="Pfam" id="PF13622">
    <property type="entry name" value="4HBT_3"/>
    <property type="match status" value="1"/>
</dbReference>
<keyword evidence="4" id="KW-1185">Reference proteome</keyword>
<protein>
    <submittedName>
        <fullName evidence="3">Acyl-CoA thioesterase</fullName>
    </submittedName>
</protein>
<dbReference type="Pfam" id="PF20789">
    <property type="entry name" value="4HBT_3C"/>
    <property type="match status" value="1"/>
</dbReference>
<dbReference type="InterPro" id="IPR042171">
    <property type="entry name" value="Acyl-CoA_hotdog"/>
</dbReference>
<feature type="domain" description="Acyl-CoA thioesterase-like N-terminal HotDog" evidence="1">
    <location>
        <begin position="28"/>
        <end position="109"/>
    </location>
</feature>